<feature type="transmembrane region" description="Helical" evidence="5">
    <location>
        <begin position="110"/>
        <end position="129"/>
    </location>
</feature>
<keyword evidence="4 5" id="KW-0472">Membrane</keyword>
<evidence type="ECO:0000256" key="1">
    <source>
        <dbReference type="ARBA" id="ARBA00004141"/>
    </source>
</evidence>
<feature type="transmembrane region" description="Helical" evidence="5">
    <location>
        <begin position="427"/>
        <end position="443"/>
    </location>
</feature>
<name>A0A8S1D3L3_9INSE</name>
<evidence type="ECO:0000313" key="9">
    <source>
        <dbReference type="Proteomes" id="UP000494165"/>
    </source>
</evidence>
<gene>
    <name evidence="8" type="ORF">CLODIP_2_CD12832</name>
</gene>
<feature type="transmembrane region" description="Helical" evidence="5">
    <location>
        <begin position="293"/>
        <end position="311"/>
    </location>
</feature>
<feature type="transmembrane region" description="Helical" evidence="5">
    <location>
        <begin position="15"/>
        <end position="41"/>
    </location>
</feature>
<feature type="domain" description="SLC12A transporter C-terminal" evidence="7">
    <location>
        <begin position="492"/>
        <end position="625"/>
    </location>
</feature>
<dbReference type="PANTHER" id="PTHR11827">
    <property type="entry name" value="SOLUTE CARRIER FAMILY 12, CATION COTRANSPORTERS"/>
    <property type="match status" value="1"/>
</dbReference>
<keyword evidence="9" id="KW-1185">Reference proteome</keyword>
<comment type="subcellular location">
    <subcellularLocation>
        <location evidence="1">Membrane</location>
        <topology evidence="1">Multi-pass membrane protein</topology>
    </subcellularLocation>
</comment>
<dbReference type="InterPro" id="IPR018491">
    <property type="entry name" value="SLC12_C"/>
</dbReference>
<feature type="transmembrane region" description="Helical" evidence="5">
    <location>
        <begin position="346"/>
        <end position="366"/>
    </location>
</feature>
<dbReference type="GO" id="GO:0055064">
    <property type="term" value="P:chloride ion homeostasis"/>
    <property type="evidence" value="ECO:0007669"/>
    <property type="project" value="TreeGrafter"/>
</dbReference>
<evidence type="ECO:0000256" key="3">
    <source>
        <dbReference type="ARBA" id="ARBA00022989"/>
    </source>
</evidence>
<dbReference type="GO" id="GO:0016020">
    <property type="term" value="C:membrane"/>
    <property type="evidence" value="ECO:0007669"/>
    <property type="project" value="UniProtKB-SubCell"/>
</dbReference>
<dbReference type="GO" id="GO:0055075">
    <property type="term" value="P:potassium ion homeostasis"/>
    <property type="evidence" value="ECO:0007669"/>
    <property type="project" value="TreeGrafter"/>
</dbReference>
<dbReference type="PANTHER" id="PTHR11827:SF48">
    <property type="entry name" value="GH09711P"/>
    <property type="match status" value="1"/>
</dbReference>
<evidence type="ECO:0000259" key="6">
    <source>
        <dbReference type="Pfam" id="PF00324"/>
    </source>
</evidence>
<dbReference type="InterPro" id="IPR004841">
    <property type="entry name" value="AA-permease/SLC12A_dom"/>
</dbReference>
<dbReference type="Gene3D" id="1.20.1740.10">
    <property type="entry name" value="Amino acid/polyamine transporter I"/>
    <property type="match status" value="1"/>
</dbReference>
<reference evidence="8 9" key="1">
    <citation type="submission" date="2020-04" db="EMBL/GenBank/DDBJ databases">
        <authorList>
            <person name="Alioto T."/>
            <person name="Alioto T."/>
            <person name="Gomez Garrido J."/>
        </authorList>
    </citation>
    <scope>NUCLEOTIDE SEQUENCE [LARGE SCALE GENOMIC DNA]</scope>
</reference>
<dbReference type="GO" id="GO:0008511">
    <property type="term" value="F:sodium:potassium:chloride symporter activity"/>
    <property type="evidence" value="ECO:0007669"/>
    <property type="project" value="TreeGrafter"/>
</dbReference>
<dbReference type="GO" id="GO:0006884">
    <property type="term" value="P:cell volume homeostasis"/>
    <property type="evidence" value="ECO:0007669"/>
    <property type="project" value="TreeGrafter"/>
</dbReference>
<feature type="transmembrane region" description="Helical" evidence="5">
    <location>
        <begin position="192"/>
        <end position="214"/>
    </location>
</feature>
<evidence type="ECO:0000259" key="7">
    <source>
        <dbReference type="Pfam" id="PF03522"/>
    </source>
</evidence>
<feature type="domain" description="Amino acid permease/ SLC12A" evidence="6">
    <location>
        <begin position="1"/>
        <end position="483"/>
    </location>
</feature>
<organism evidence="8 9">
    <name type="scientific">Cloeon dipterum</name>
    <dbReference type="NCBI Taxonomy" id="197152"/>
    <lineage>
        <taxon>Eukaryota</taxon>
        <taxon>Metazoa</taxon>
        <taxon>Ecdysozoa</taxon>
        <taxon>Arthropoda</taxon>
        <taxon>Hexapoda</taxon>
        <taxon>Insecta</taxon>
        <taxon>Pterygota</taxon>
        <taxon>Palaeoptera</taxon>
        <taxon>Ephemeroptera</taxon>
        <taxon>Pisciforma</taxon>
        <taxon>Baetidae</taxon>
        <taxon>Cloeon</taxon>
    </lineage>
</organism>
<dbReference type="OrthoDB" id="2020542at2759"/>
<evidence type="ECO:0000256" key="5">
    <source>
        <dbReference type="SAM" id="Phobius"/>
    </source>
</evidence>
<keyword evidence="3 5" id="KW-1133">Transmembrane helix</keyword>
<protein>
    <recommendedName>
        <fullName evidence="10">Amino acid permease/ SLC12A domain-containing protein</fullName>
    </recommendedName>
</protein>
<dbReference type="Pfam" id="PF03522">
    <property type="entry name" value="SLC12"/>
    <property type="match status" value="2"/>
</dbReference>
<feature type="transmembrane region" description="Helical" evidence="5">
    <location>
        <begin position="136"/>
        <end position="154"/>
    </location>
</feature>
<feature type="transmembrane region" description="Helical" evidence="5">
    <location>
        <begin position="62"/>
        <end position="90"/>
    </location>
</feature>
<dbReference type="GO" id="GO:1990573">
    <property type="term" value="P:potassium ion import across plasma membrane"/>
    <property type="evidence" value="ECO:0007669"/>
    <property type="project" value="TreeGrafter"/>
</dbReference>
<dbReference type="GO" id="GO:0055078">
    <property type="term" value="P:sodium ion homeostasis"/>
    <property type="evidence" value="ECO:0007669"/>
    <property type="project" value="TreeGrafter"/>
</dbReference>
<evidence type="ECO:0008006" key="10">
    <source>
        <dbReference type="Google" id="ProtNLM"/>
    </source>
</evidence>
<sequence length="835" mass="92082">MLFLRLSWVVAQAGIALSLVTVVISAIICVITTLSLSALCTNGEMKGGGIYYVISRTLGAEYGASIGVVFAFANTVAAAMNTIGFCDALIIVLDEFDIKLIDGGLHDVQIYGTIALLVMICICILGMDWEVKAQNVLVVIITAAVVDFVVGTILGPTDNIEVVQGFEGWSLELFIRNMGPDFRFSEGINQDFFTVFAIFFPSVTGVQAGANISGDLKDPADAIPKGTLLALAISMLSYVVLIIMAGGGALRDASGVIDELSNSTFANCTARACHFGLHNNYTIMELMSSWSPLIYAGCFAATLSTALTNIVSVPRLIRALGEDEIYPGLVFFSKGYWKKDEPIRGYVLTFFVALTFIIIADLNAIAPLISNFYLASYALINFCTFHAAFVKPTGWRPSFRFYNKWLSLIGAISCVMIMFLINPNTTLITVVVIIVLYLVVMYRKPDVNWGSSKQAQTYNVALNSTYQLELTNEHVKNYKPQILLLSGNPAARPALLQLASHLSKSCSLLLCGKISTEKLSHSERSCCTNQAMRFLSESKIRAFFSVVDNVKFALGVRCLLQASGVGKLRPNVMMTGFKNDWRDSSREDLNEYFTVLHEALDMRMGLVILRVAGGLDYSKFTGNDDPISGCSPCPNLKEKPLFRCASGISLPENVMKKVTIFNSSLKKGTIDVWWLYDDGGLTLLLPYILHTRAKWSNCKLRIFGLVERTNKIDEEKQNLEILLSKFRIKSSSITMVRISNPQPSSNELFEEITKPLRIGVGLDAHQIQTEQHLGMRDLLQKHSMGANLIVMTLPIPKKGDVSALLYMVWLEVLTRDMPPFLLVRGNQKSVLSFYA</sequence>
<dbReference type="InterPro" id="IPR004842">
    <property type="entry name" value="SLC12A_fam"/>
</dbReference>
<dbReference type="FunFam" id="1.20.1740.10:FF:000022">
    <property type="entry name" value="Bumetanide-sensitive na-k-cl cotransport protein"/>
    <property type="match status" value="1"/>
</dbReference>
<dbReference type="EMBL" id="CADEPI010000073">
    <property type="protein sequence ID" value="CAB3372416.1"/>
    <property type="molecule type" value="Genomic_DNA"/>
</dbReference>
<feature type="transmembrane region" description="Helical" evidence="5">
    <location>
        <begin position="402"/>
        <end position="421"/>
    </location>
</feature>
<evidence type="ECO:0000313" key="8">
    <source>
        <dbReference type="EMBL" id="CAB3372416.1"/>
    </source>
</evidence>
<proteinExistence type="predicted"/>
<feature type="transmembrane region" description="Helical" evidence="5">
    <location>
        <begin position="226"/>
        <end position="250"/>
    </location>
</feature>
<keyword evidence="2 5" id="KW-0812">Transmembrane</keyword>
<feature type="transmembrane region" description="Helical" evidence="5">
    <location>
        <begin position="372"/>
        <end position="390"/>
    </location>
</feature>
<dbReference type="Pfam" id="PF00324">
    <property type="entry name" value="AA_permease"/>
    <property type="match status" value="1"/>
</dbReference>
<dbReference type="AlphaFoldDB" id="A0A8S1D3L3"/>
<feature type="domain" description="SLC12A transporter C-terminal" evidence="7">
    <location>
        <begin position="652"/>
        <end position="835"/>
    </location>
</feature>
<evidence type="ECO:0000256" key="2">
    <source>
        <dbReference type="ARBA" id="ARBA00022692"/>
    </source>
</evidence>
<evidence type="ECO:0000256" key="4">
    <source>
        <dbReference type="ARBA" id="ARBA00023136"/>
    </source>
</evidence>
<accession>A0A8S1D3L3</accession>
<comment type="caution">
    <text evidence="8">The sequence shown here is derived from an EMBL/GenBank/DDBJ whole genome shotgun (WGS) entry which is preliminary data.</text>
</comment>
<dbReference type="Proteomes" id="UP000494165">
    <property type="component" value="Unassembled WGS sequence"/>
</dbReference>